<proteinExistence type="predicted"/>
<evidence type="ECO:0000313" key="1">
    <source>
        <dbReference type="EMBL" id="REG99594.1"/>
    </source>
</evidence>
<dbReference type="EMBL" id="QUNI01000004">
    <property type="protein sequence ID" value="REG99594.1"/>
    <property type="molecule type" value="Genomic_DNA"/>
</dbReference>
<comment type="caution">
    <text evidence="1">The sequence shown here is derived from an EMBL/GenBank/DDBJ whole genome shotgun (WGS) entry which is preliminary data.</text>
</comment>
<gene>
    <name evidence="1" type="ORF">C8P67_104218</name>
</gene>
<accession>A0A3E0EMW4</accession>
<keyword evidence="2" id="KW-1185">Reference proteome</keyword>
<dbReference type="RefSeq" id="WP_115812371.1">
    <property type="nucleotide sequence ID" value="NZ_QUNI01000004.1"/>
</dbReference>
<organism evidence="1 2">
    <name type="scientific">Flavobacterium aquicola</name>
    <dbReference type="NCBI Taxonomy" id="1682742"/>
    <lineage>
        <taxon>Bacteria</taxon>
        <taxon>Pseudomonadati</taxon>
        <taxon>Bacteroidota</taxon>
        <taxon>Flavobacteriia</taxon>
        <taxon>Flavobacteriales</taxon>
        <taxon>Flavobacteriaceae</taxon>
        <taxon>Flavobacterium</taxon>
    </lineage>
</organism>
<evidence type="ECO:0000313" key="2">
    <source>
        <dbReference type="Proteomes" id="UP000257136"/>
    </source>
</evidence>
<name>A0A3E0EMW4_9FLAO</name>
<dbReference type="Proteomes" id="UP000257136">
    <property type="component" value="Unassembled WGS sequence"/>
</dbReference>
<dbReference type="OrthoDB" id="1372036at2"/>
<dbReference type="AlphaFoldDB" id="A0A3E0EMW4"/>
<sequence>MTEEQINQFIRIQKIEDEIQRSFECLLNDNTSEELNINIKNISIDPKNIKYKLTEVDFHSFQTSINNGENEIGYYALLYDCEGKIIDDFFVIY</sequence>
<protein>
    <submittedName>
        <fullName evidence="1">Uncharacterized protein</fullName>
    </submittedName>
</protein>
<reference evidence="1 2" key="1">
    <citation type="submission" date="2018-08" db="EMBL/GenBank/DDBJ databases">
        <title>Genomic Encyclopedia of Archaeal and Bacterial Type Strains, Phase II (KMG-II): from individual species to whole genera.</title>
        <authorList>
            <person name="Goeker M."/>
        </authorList>
    </citation>
    <scope>NUCLEOTIDE SEQUENCE [LARGE SCALE GENOMIC DNA]</scope>
    <source>
        <strain evidence="1 2">DSM 100880</strain>
    </source>
</reference>